<organism evidence="4 5">
    <name type="scientific">Candolleomyces eurysporus</name>
    <dbReference type="NCBI Taxonomy" id="2828524"/>
    <lineage>
        <taxon>Eukaryota</taxon>
        <taxon>Fungi</taxon>
        <taxon>Dikarya</taxon>
        <taxon>Basidiomycota</taxon>
        <taxon>Agaricomycotina</taxon>
        <taxon>Agaricomycetes</taxon>
        <taxon>Agaricomycetidae</taxon>
        <taxon>Agaricales</taxon>
        <taxon>Agaricineae</taxon>
        <taxon>Psathyrellaceae</taxon>
        <taxon>Candolleomyces</taxon>
    </lineage>
</organism>
<evidence type="ECO:0000313" key="4">
    <source>
        <dbReference type="EMBL" id="KAJ2932077.1"/>
    </source>
</evidence>
<comment type="caution">
    <text evidence="4">The sequence shown here is derived from an EMBL/GenBank/DDBJ whole genome shotgun (WGS) entry which is preliminary data.</text>
</comment>
<dbReference type="GO" id="GO:0003676">
    <property type="term" value="F:nucleic acid binding"/>
    <property type="evidence" value="ECO:0007669"/>
    <property type="project" value="InterPro"/>
</dbReference>
<evidence type="ECO:0000259" key="3">
    <source>
        <dbReference type="PROSITE" id="PS50158"/>
    </source>
</evidence>
<feature type="compositionally biased region" description="Gly residues" evidence="2">
    <location>
        <begin position="218"/>
        <end position="242"/>
    </location>
</feature>
<evidence type="ECO:0000313" key="5">
    <source>
        <dbReference type="Proteomes" id="UP001140091"/>
    </source>
</evidence>
<feature type="domain" description="CCHC-type" evidence="3">
    <location>
        <begin position="314"/>
        <end position="327"/>
    </location>
</feature>
<sequence>MVVTVSIEEFAGGPDEVQGARAFIKLFNRATKEKDDAHRLRVFANYLEVDGEAEKWFEELPTDEKVDWPSVQTAFLAAFKQAPIVEKSVADCKEELMGLRLSTSELVSKVEGKNGRKVWAHMVMADRMLALAKGAGVAAGSNLIRTVINNLPRGLKERVAGTYANWEEFVKVLKEVDMEAVVVSVEGLMRDEKARAEQDEKIKQLQAMIMKLNMGGGVGGGGGSTGGNGSGGGGGGRTGGRNGQVRPPLMKELQEEVRKGLAEMVHHLDTPEGRKAYLEQIKSWEDKHGAEGWVSEKTPFPLRPGTSGACSGECFKCGIVGHKSTECSVSEEKQLRKKEQVWRGLCARTLGYDGKKMLEIRWCEVESGNEEGLSA</sequence>
<dbReference type="InterPro" id="IPR001878">
    <property type="entry name" value="Znf_CCHC"/>
</dbReference>
<dbReference type="OrthoDB" id="2678560at2759"/>
<evidence type="ECO:0000256" key="1">
    <source>
        <dbReference type="PROSITE-ProRule" id="PRU00047"/>
    </source>
</evidence>
<proteinExistence type="predicted"/>
<feature type="non-terminal residue" evidence="4">
    <location>
        <position position="375"/>
    </location>
</feature>
<protein>
    <recommendedName>
        <fullName evidence="3">CCHC-type domain-containing protein</fullName>
    </recommendedName>
</protein>
<dbReference type="GO" id="GO:0008270">
    <property type="term" value="F:zinc ion binding"/>
    <property type="evidence" value="ECO:0007669"/>
    <property type="project" value="UniProtKB-KW"/>
</dbReference>
<dbReference type="AlphaFoldDB" id="A0A9W8MJD7"/>
<gene>
    <name evidence="4" type="ORF">H1R20_g5017</name>
</gene>
<dbReference type="EMBL" id="JANBPK010000782">
    <property type="protein sequence ID" value="KAJ2932077.1"/>
    <property type="molecule type" value="Genomic_DNA"/>
</dbReference>
<accession>A0A9W8MJD7</accession>
<dbReference type="PROSITE" id="PS50158">
    <property type="entry name" value="ZF_CCHC"/>
    <property type="match status" value="1"/>
</dbReference>
<keyword evidence="1" id="KW-0862">Zinc</keyword>
<evidence type="ECO:0000256" key="2">
    <source>
        <dbReference type="SAM" id="MobiDB-lite"/>
    </source>
</evidence>
<feature type="region of interest" description="Disordered" evidence="2">
    <location>
        <begin position="218"/>
        <end position="246"/>
    </location>
</feature>
<reference evidence="4" key="1">
    <citation type="submission" date="2022-06" db="EMBL/GenBank/DDBJ databases">
        <title>Genome Sequence of Candolleomyces eurysporus.</title>
        <authorList>
            <person name="Buettner E."/>
        </authorList>
    </citation>
    <scope>NUCLEOTIDE SEQUENCE</scope>
    <source>
        <strain evidence="4">VTCC 930004</strain>
    </source>
</reference>
<dbReference type="Proteomes" id="UP001140091">
    <property type="component" value="Unassembled WGS sequence"/>
</dbReference>
<keyword evidence="1" id="KW-0479">Metal-binding</keyword>
<keyword evidence="5" id="KW-1185">Reference proteome</keyword>
<name>A0A9W8MJD7_9AGAR</name>
<keyword evidence="1" id="KW-0863">Zinc-finger</keyword>